<dbReference type="SUPFAM" id="SSF46785">
    <property type="entry name" value="Winged helix' DNA-binding domain"/>
    <property type="match status" value="1"/>
</dbReference>
<proteinExistence type="predicted"/>
<dbReference type="GO" id="GO:0003677">
    <property type="term" value="F:DNA binding"/>
    <property type="evidence" value="ECO:0007669"/>
    <property type="project" value="UniProtKB-KW"/>
</dbReference>
<dbReference type="GO" id="GO:0003700">
    <property type="term" value="F:DNA-binding transcription factor activity"/>
    <property type="evidence" value="ECO:0007669"/>
    <property type="project" value="InterPro"/>
</dbReference>
<gene>
    <name evidence="5" type="ORF">BBI10_02415</name>
</gene>
<feature type="domain" description="HTH marR-type" evidence="4">
    <location>
        <begin position="10"/>
        <end position="143"/>
    </location>
</feature>
<dbReference type="EMBL" id="MDEN01000050">
    <property type="protein sequence ID" value="OCX25359.1"/>
    <property type="molecule type" value="Genomic_DNA"/>
</dbReference>
<dbReference type="Pfam" id="PF01047">
    <property type="entry name" value="MarR"/>
    <property type="match status" value="1"/>
</dbReference>
<sequence>MAHFTPENFHDSLLGMLLGRTEQLKNRILDRHLEPHGVTAQQFKVLVMIARFCAETPADICRMLNLDSGSMTRMLDRLEQKNLLSRARSESDRRQVQLVLTDEGKALSDLLPEIGAHAMNEMVGVLEDSELLALEKILTKILVASGDPITIARIAER</sequence>
<dbReference type="AlphaFoldDB" id="A0A1C2EEE2"/>
<evidence type="ECO:0000313" key="5">
    <source>
        <dbReference type="EMBL" id="OCX25359.1"/>
    </source>
</evidence>
<reference evidence="5 6" key="1">
    <citation type="submission" date="2016-08" db="EMBL/GenBank/DDBJ databases">
        <title>Whole genome sequence of Pseudomonas graminis strain UASWS1507, a potential biological control agent for agriculture.</title>
        <authorList>
            <person name="Crovadore J."/>
            <person name="Calmin G."/>
            <person name="Chablais R."/>
            <person name="Cochard B."/>
            <person name="Lefort F."/>
        </authorList>
    </citation>
    <scope>NUCLEOTIDE SEQUENCE [LARGE SCALE GENOMIC DNA]</scope>
    <source>
        <strain evidence="5 6">UASWS1507</strain>
    </source>
</reference>
<dbReference type="PANTHER" id="PTHR42756">
    <property type="entry name" value="TRANSCRIPTIONAL REGULATOR, MARR"/>
    <property type="match status" value="1"/>
</dbReference>
<name>A0A1C2EEE2_9PSED</name>
<evidence type="ECO:0000256" key="2">
    <source>
        <dbReference type="ARBA" id="ARBA00023125"/>
    </source>
</evidence>
<accession>A0A1C2EEE2</accession>
<keyword evidence="2" id="KW-0238">DNA-binding</keyword>
<organism evidence="5 6">
    <name type="scientific">Pseudomonas graminis</name>
    <dbReference type="NCBI Taxonomy" id="158627"/>
    <lineage>
        <taxon>Bacteria</taxon>
        <taxon>Pseudomonadati</taxon>
        <taxon>Pseudomonadota</taxon>
        <taxon>Gammaproteobacteria</taxon>
        <taxon>Pseudomonadales</taxon>
        <taxon>Pseudomonadaceae</taxon>
        <taxon>Pseudomonas</taxon>
    </lineage>
</organism>
<protein>
    <submittedName>
        <fullName evidence="5">MarR family transcriptional regulator</fullName>
    </submittedName>
</protein>
<dbReference type="OrthoDB" id="6195716at2"/>
<evidence type="ECO:0000259" key="4">
    <source>
        <dbReference type="PROSITE" id="PS50995"/>
    </source>
</evidence>
<dbReference type="Proteomes" id="UP000095143">
    <property type="component" value="Unassembled WGS sequence"/>
</dbReference>
<dbReference type="InterPro" id="IPR000835">
    <property type="entry name" value="HTH_MarR-typ"/>
</dbReference>
<dbReference type="Gene3D" id="1.10.10.10">
    <property type="entry name" value="Winged helix-like DNA-binding domain superfamily/Winged helix DNA-binding domain"/>
    <property type="match status" value="1"/>
</dbReference>
<dbReference type="PRINTS" id="PR00598">
    <property type="entry name" value="HTHMARR"/>
</dbReference>
<dbReference type="InterPro" id="IPR036388">
    <property type="entry name" value="WH-like_DNA-bd_sf"/>
</dbReference>
<evidence type="ECO:0000313" key="6">
    <source>
        <dbReference type="Proteomes" id="UP000095143"/>
    </source>
</evidence>
<comment type="caution">
    <text evidence="5">The sequence shown here is derived from an EMBL/GenBank/DDBJ whole genome shotgun (WGS) entry which is preliminary data.</text>
</comment>
<keyword evidence="3" id="KW-0804">Transcription</keyword>
<dbReference type="PANTHER" id="PTHR42756:SF1">
    <property type="entry name" value="TRANSCRIPTIONAL REPRESSOR OF EMRAB OPERON"/>
    <property type="match status" value="1"/>
</dbReference>
<dbReference type="InterPro" id="IPR036390">
    <property type="entry name" value="WH_DNA-bd_sf"/>
</dbReference>
<keyword evidence="1" id="KW-0805">Transcription regulation</keyword>
<dbReference type="PROSITE" id="PS50995">
    <property type="entry name" value="HTH_MARR_2"/>
    <property type="match status" value="1"/>
</dbReference>
<evidence type="ECO:0000256" key="1">
    <source>
        <dbReference type="ARBA" id="ARBA00023015"/>
    </source>
</evidence>
<evidence type="ECO:0000256" key="3">
    <source>
        <dbReference type="ARBA" id="ARBA00023163"/>
    </source>
</evidence>
<dbReference type="RefSeq" id="WP_065986418.1">
    <property type="nucleotide sequence ID" value="NZ_MDEN01000050.1"/>
</dbReference>
<dbReference type="SMART" id="SM00347">
    <property type="entry name" value="HTH_MARR"/>
    <property type="match status" value="1"/>
</dbReference>